<organism evidence="1 2">
    <name type="scientific">Dermatophagoides farinae</name>
    <name type="common">American house dust mite</name>
    <dbReference type="NCBI Taxonomy" id="6954"/>
    <lineage>
        <taxon>Eukaryota</taxon>
        <taxon>Metazoa</taxon>
        <taxon>Ecdysozoa</taxon>
        <taxon>Arthropoda</taxon>
        <taxon>Chelicerata</taxon>
        <taxon>Arachnida</taxon>
        <taxon>Acari</taxon>
        <taxon>Acariformes</taxon>
        <taxon>Sarcoptiformes</taxon>
        <taxon>Astigmata</taxon>
        <taxon>Psoroptidia</taxon>
        <taxon>Analgoidea</taxon>
        <taxon>Pyroglyphidae</taxon>
        <taxon>Dermatophagoidinae</taxon>
        <taxon>Dermatophagoides</taxon>
    </lineage>
</organism>
<proteinExistence type="predicted"/>
<reference evidence="1" key="1">
    <citation type="submission" date="2013-05" db="EMBL/GenBank/DDBJ databases">
        <authorList>
            <person name="Yim A.K.Y."/>
            <person name="Chan T.F."/>
            <person name="Ji K.M."/>
            <person name="Liu X.Y."/>
            <person name="Zhou J.W."/>
            <person name="Li R.Q."/>
            <person name="Yang K.Y."/>
            <person name="Li J."/>
            <person name="Li M."/>
            <person name="Law P.T.W."/>
            <person name="Wu Y.L."/>
            <person name="Cai Z.L."/>
            <person name="Qin H."/>
            <person name="Bao Y."/>
            <person name="Leung R.K.K."/>
            <person name="Ng P.K.S."/>
            <person name="Zou J."/>
            <person name="Zhong X.J."/>
            <person name="Ran P.X."/>
            <person name="Zhong N.S."/>
            <person name="Liu Z.G."/>
            <person name="Tsui S.K.W."/>
        </authorList>
    </citation>
    <scope>NUCLEOTIDE SEQUENCE</scope>
    <source>
        <strain evidence="1">Derf</strain>
        <tissue evidence="1">Whole organism</tissue>
    </source>
</reference>
<keyword evidence="2" id="KW-1185">Reference proteome</keyword>
<name>A0A922HV15_DERFA</name>
<accession>A0A922HV15</accession>
<dbReference type="Proteomes" id="UP000790347">
    <property type="component" value="Unassembled WGS sequence"/>
</dbReference>
<protein>
    <submittedName>
        <fullName evidence="1">Uncharacterized protein</fullName>
    </submittedName>
</protein>
<evidence type="ECO:0000313" key="1">
    <source>
        <dbReference type="EMBL" id="KAH9511487.1"/>
    </source>
</evidence>
<evidence type="ECO:0000313" key="2">
    <source>
        <dbReference type="Proteomes" id="UP000790347"/>
    </source>
</evidence>
<dbReference type="EMBL" id="ASGP02000004">
    <property type="protein sequence ID" value="KAH9511487.1"/>
    <property type="molecule type" value="Genomic_DNA"/>
</dbReference>
<dbReference type="AlphaFoldDB" id="A0A922HV15"/>
<gene>
    <name evidence="1" type="ORF">DERF_009945</name>
</gene>
<sequence>MSATENPRKLPEKKWKKTSYRVDIDRKTKPIENKCLKLIDIAKFFFVHVDPNIPFVTNNQ</sequence>
<comment type="caution">
    <text evidence="1">The sequence shown here is derived from an EMBL/GenBank/DDBJ whole genome shotgun (WGS) entry which is preliminary data.</text>
</comment>
<reference evidence="1" key="2">
    <citation type="journal article" date="2022" name="Res Sq">
        <title>Comparative Genomics Reveals Insights into the Divergent Evolution of Astigmatic Mites and Household Pest Adaptations.</title>
        <authorList>
            <person name="Xiong Q."/>
            <person name="Wan A.T.-Y."/>
            <person name="Liu X.-Y."/>
            <person name="Fung C.S.-H."/>
            <person name="Xiao X."/>
            <person name="Malainual N."/>
            <person name="Hou J."/>
            <person name="Wang L."/>
            <person name="Wang M."/>
            <person name="Yang K."/>
            <person name="Cui Y."/>
            <person name="Leung E."/>
            <person name="Nong W."/>
            <person name="Shin S.-K."/>
            <person name="Au S."/>
            <person name="Jeong K.Y."/>
            <person name="Chew F.T."/>
            <person name="Hui J."/>
            <person name="Leung T.F."/>
            <person name="Tungtrongchitr A."/>
            <person name="Zhong N."/>
            <person name="Liu Z."/>
            <person name="Tsui S."/>
        </authorList>
    </citation>
    <scope>NUCLEOTIDE SEQUENCE</scope>
    <source>
        <strain evidence="1">Derf</strain>
        <tissue evidence="1">Whole organism</tissue>
    </source>
</reference>